<feature type="transmembrane region" description="Helical" evidence="1">
    <location>
        <begin position="47"/>
        <end position="69"/>
    </location>
</feature>
<dbReference type="Pfam" id="PF14019">
    <property type="entry name" value="DUF4235"/>
    <property type="match status" value="1"/>
</dbReference>
<keyword evidence="1" id="KW-1133">Transmembrane helix</keyword>
<keyword evidence="1" id="KW-0812">Transmembrane</keyword>
<dbReference type="RefSeq" id="WP_382398611.1">
    <property type="nucleotide sequence ID" value="NZ_JBHSWH010000001.1"/>
</dbReference>
<comment type="caution">
    <text evidence="2">The sequence shown here is derived from an EMBL/GenBank/DDBJ whole genome shotgun (WGS) entry which is preliminary data.</text>
</comment>
<dbReference type="Proteomes" id="UP001596298">
    <property type="component" value="Unassembled WGS sequence"/>
</dbReference>
<dbReference type="EMBL" id="JBHSWH010000001">
    <property type="protein sequence ID" value="MFC6704409.1"/>
    <property type="molecule type" value="Genomic_DNA"/>
</dbReference>
<gene>
    <name evidence="2" type="ORF">ACFQDH_03790</name>
</gene>
<evidence type="ECO:0000256" key="1">
    <source>
        <dbReference type="SAM" id="Phobius"/>
    </source>
</evidence>
<keyword evidence="3" id="KW-1185">Reference proteome</keyword>
<protein>
    <submittedName>
        <fullName evidence="2">DUF4235 domain-containing protein</fullName>
    </submittedName>
</protein>
<accession>A0ABW2AC15</accession>
<dbReference type="InterPro" id="IPR025329">
    <property type="entry name" value="DUF4235"/>
</dbReference>
<evidence type="ECO:0000313" key="3">
    <source>
        <dbReference type="Proteomes" id="UP001596298"/>
    </source>
</evidence>
<name>A0ABW2AC15_9MICO</name>
<organism evidence="2 3">
    <name type="scientific">Flexivirga alba</name>
    <dbReference type="NCBI Taxonomy" id="702742"/>
    <lineage>
        <taxon>Bacteria</taxon>
        <taxon>Bacillati</taxon>
        <taxon>Actinomycetota</taxon>
        <taxon>Actinomycetes</taxon>
        <taxon>Micrococcales</taxon>
        <taxon>Dermacoccaceae</taxon>
        <taxon>Flexivirga</taxon>
    </lineage>
</organism>
<reference evidence="3" key="1">
    <citation type="journal article" date="2019" name="Int. J. Syst. Evol. Microbiol.">
        <title>The Global Catalogue of Microorganisms (GCM) 10K type strain sequencing project: providing services to taxonomists for standard genome sequencing and annotation.</title>
        <authorList>
            <consortium name="The Broad Institute Genomics Platform"/>
            <consortium name="The Broad Institute Genome Sequencing Center for Infectious Disease"/>
            <person name="Wu L."/>
            <person name="Ma J."/>
        </authorList>
    </citation>
    <scope>NUCLEOTIDE SEQUENCE [LARGE SCALE GENOMIC DNA]</scope>
    <source>
        <strain evidence="3">CCUG 58127</strain>
    </source>
</reference>
<sequence length="108" mass="11162">MAGIAYKVLLTVSGIAAGKAAKKATTASWKTATGGTPPVDKHDPDYSAMQVAVFAIVSSAIAGGFRAYAQRKASDFYTKTSGHVPPPVVKAQQKKAAQLKADKKVAKA</sequence>
<proteinExistence type="predicted"/>
<keyword evidence="1" id="KW-0472">Membrane</keyword>
<evidence type="ECO:0000313" key="2">
    <source>
        <dbReference type="EMBL" id="MFC6704409.1"/>
    </source>
</evidence>